<protein>
    <recommendedName>
        <fullName evidence="4">Integral membrane protein</fullName>
    </recommendedName>
</protein>
<evidence type="ECO:0000256" key="1">
    <source>
        <dbReference type="SAM" id="Phobius"/>
    </source>
</evidence>
<comment type="caution">
    <text evidence="2">The sequence shown here is derived from an EMBL/GenBank/DDBJ whole genome shotgun (WGS) entry which is preliminary data.</text>
</comment>
<accession>A0A9X2ANC0</accession>
<gene>
    <name evidence="2" type="ORF">MMF98_13570</name>
</gene>
<dbReference type="RefSeq" id="WP_243306823.1">
    <property type="nucleotide sequence ID" value="NZ_JALGBI010000001.1"/>
</dbReference>
<feature type="transmembrane region" description="Helical" evidence="1">
    <location>
        <begin position="104"/>
        <end position="125"/>
    </location>
</feature>
<evidence type="ECO:0000313" key="2">
    <source>
        <dbReference type="EMBL" id="MCJ0764239.1"/>
    </source>
</evidence>
<feature type="transmembrane region" description="Helical" evidence="1">
    <location>
        <begin position="12"/>
        <end position="39"/>
    </location>
</feature>
<keyword evidence="1" id="KW-0812">Transmembrane</keyword>
<keyword evidence="1" id="KW-0472">Membrane</keyword>
<evidence type="ECO:0008006" key="4">
    <source>
        <dbReference type="Google" id="ProtNLM"/>
    </source>
</evidence>
<feature type="transmembrane region" description="Helical" evidence="1">
    <location>
        <begin position="45"/>
        <end position="65"/>
    </location>
</feature>
<evidence type="ECO:0000313" key="3">
    <source>
        <dbReference type="Proteomes" id="UP001139447"/>
    </source>
</evidence>
<feature type="transmembrane region" description="Helical" evidence="1">
    <location>
        <begin position="72"/>
        <end position="98"/>
    </location>
</feature>
<keyword evidence="1" id="KW-1133">Transmembrane helix</keyword>
<dbReference type="AlphaFoldDB" id="A0A9X2ANC0"/>
<dbReference type="EMBL" id="JALGBI010000001">
    <property type="protein sequence ID" value="MCJ0764239.1"/>
    <property type="molecule type" value="Genomic_DNA"/>
</dbReference>
<keyword evidence="3" id="KW-1185">Reference proteome</keyword>
<proteinExistence type="predicted"/>
<dbReference type="Proteomes" id="UP001139447">
    <property type="component" value="Unassembled WGS sequence"/>
</dbReference>
<sequence length="134" mass="13800">MSLLSSPHFLRNVLWADAVSCLATGLLQVLFTGAAAQLLGLPAALLAWSGLFLLAYAGAVAYLATRKPVPRAAVWAIVAGNLGWAAGCVGLLAGGWLAPTLLGQAYVVVQALTVAVLAELQFFGLRKGAARAAW</sequence>
<name>A0A9X2ANC0_9BURK</name>
<reference evidence="2" key="1">
    <citation type="submission" date="2022-03" db="EMBL/GenBank/DDBJ databases">
        <authorList>
            <person name="Woo C.Y."/>
        </authorList>
    </citation>
    <scope>NUCLEOTIDE SEQUENCE</scope>
    <source>
        <strain evidence="2">CYS-02</strain>
    </source>
</reference>
<organism evidence="2 3">
    <name type="scientific">Variovorax terrae</name>
    <dbReference type="NCBI Taxonomy" id="2923278"/>
    <lineage>
        <taxon>Bacteria</taxon>
        <taxon>Pseudomonadati</taxon>
        <taxon>Pseudomonadota</taxon>
        <taxon>Betaproteobacteria</taxon>
        <taxon>Burkholderiales</taxon>
        <taxon>Comamonadaceae</taxon>
        <taxon>Variovorax</taxon>
    </lineage>
</organism>